<feature type="transmembrane region" description="Helical" evidence="3">
    <location>
        <begin position="903"/>
        <end position="924"/>
    </location>
</feature>
<dbReference type="Gene3D" id="1.20.1640.10">
    <property type="entry name" value="Multidrug efflux transporter AcrB transmembrane domain"/>
    <property type="match status" value="1"/>
</dbReference>
<dbReference type="InterPro" id="IPR053958">
    <property type="entry name" value="HMGCR/SNAP/NPC1-like_SSD"/>
</dbReference>
<dbReference type="InterPro" id="IPR051697">
    <property type="entry name" value="Patched_domain-protein"/>
</dbReference>
<feature type="transmembrane region" description="Helical" evidence="3">
    <location>
        <begin position="535"/>
        <end position="555"/>
    </location>
</feature>
<feature type="transmembrane region" description="Helical" evidence="3">
    <location>
        <begin position="431"/>
        <end position="449"/>
    </location>
</feature>
<feature type="region of interest" description="Disordered" evidence="2">
    <location>
        <begin position="945"/>
        <end position="972"/>
    </location>
</feature>
<dbReference type="SUPFAM" id="SSF82866">
    <property type="entry name" value="Multidrug efflux transporter AcrB transmembrane domain"/>
    <property type="match status" value="2"/>
</dbReference>
<dbReference type="GO" id="GO:0030659">
    <property type="term" value="C:cytoplasmic vesicle membrane"/>
    <property type="evidence" value="ECO:0000318"/>
    <property type="project" value="GO_Central"/>
</dbReference>
<keyword evidence="5" id="KW-1185">Reference proteome</keyword>
<dbReference type="EnsemblMetazoa" id="PPA40060.1">
    <property type="protein sequence ID" value="PPA40060.1"/>
    <property type="gene ID" value="WBGene00278429"/>
</dbReference>
<evidence type="ECO:0000313" key="5">
    <source>
        <dbReference type="Proteomes" id="UP000005239"/>
    </source>
</evidence>
<evidence type="ECO:0000256" key="3">
    <source>
        <dbReference type="SAM" id="Phobius"/>
    </source>
</evidence>
<proteinExistence type="inferred from homology"/>
<accession>A0A2A6CVC9</accession>
<dbReference type="Proteomes" id="UP000005239">
    <property type="component" value="Unassembled WGS sequence"/>
</dbReference>
<evidence type="ECO:0000313" key="4">
    <source>
        <dbReference type="EnsemblMetazoa" id="PPA40060.1"/>
    </source>
</evidence>
<dbReference type="PANTHER" id="PTHR10796:SF96">
    <property type="entry name" value="PATCHED-RELATED PROTEIN 9"/>
    <property type="match status" value="1"/>
</dbReference>
<dbReference type="GO" id="GO:0018996">
    <property type="term" value="P:molting cycle, collagen and cuticulin-based cuticle"/>
    <property type="evidence" value="ECO:0000318"/>
    <property type="project" value="GO_Central"/>
</dbReference>
<organism evidence="4 5">
    <name type="scientific">Pristionchus pacificus</name>
    <name type="common">Parasitic nematode worm</name>
    <dbReference type="NCBI Taxonomy" id="54126"/>
    <lineage>
        <taxon>Eukaryota</taxon>
        <taxon>Metazoa</taxon>
        <taxon>Ecdysozoa</taxon>
        <taxon>Nematoda</taxon>
        <taxon>Chromadorea</taxon>
        <taxon>Rhabditida</taxon>
        <taxon>Rhabditina</taxon>
        <taxon>Diplogasteromorpha</taxon>
        <taxon>Diplogasteroidea</taxon>
        <taxon>Neodiplogasteridae</taxon>
        <taxon>Pristionchus</taxon>
    </lineage>
</organism>
<name>A0A2A6CVC9_PRIPA</name>
<accession>A0A8R1YWB7</accession>
<gene>
    <name evidence="4" type="primary">WBGene00278429</name>
</gene>
<feature type="compositionally biased region" description="Low complexity" evidence="2">
    <location>
        <begin position="255"/>
        <end position="296"/>
    </location>
</feature>
<evidence type="ECO:0000256" key="1">
    <source>
        <dbReference type="ARBA" id="ARBA00005585"/>
    </source>
</evidence>
<feature type="region of interest" description="Disordered" evidence="2">
    <location>
        <begin position="255"/>
        <end position="310"/>
    </location>
</feature>
<dbReference type="GO" id="GO:0005886">
    <property type="term" value="C:plasma membrane"/>
    <property type="evidence" value="ECO:0000318"/>
    <property type="project" value="GO_Central"/>
</dbReference>
<dbReference type="OrthoDB" id="6510177at2759"/>
<dbReference type="Pfam" id="PF12349">
    <property type="entry name" value="Sterol-sensing"/>
    <property type="match status" value="2"/>
</dbReference>
<feature type="transmembrane region" description="Helical" evidence="3">
    <location>
        <begin position="878"/>
        <end position="897"/>
    </location>
</feature>
<keyword evidence="3" id="KW-0472">Membrane</keyword>
<dbReference type="PANTHER" id="PTHR10796">
    <property type="entry name" value="PATCHED-RELATED"/>
    <property type="match status" value="1"/>
</dbReference>
<feature type="transmembrane region" description="Helical" evidence="3">
    <location>
        <begin position="835"/>
        <end position="858"/>
    </location>
</feature>
<feature type="transmembrane region" description="Helical" evidence="3">
    <location>
        <begin position="615"/>
        <end position="639"/>
    </location>
</feature>
<feature type="transmembrane region" description="Helical" evidence="3">
    <location>
        <begin position="488"/>
        <end position="509"/>
    </location>
</feature>
<comment type="similarity">
    <text evidence="1">Belongs to the patched family.</text>
</comment>
<sequence>MLNFQAVVSQFFEWQTSLVVRWPLPFVVIPPLITVVITTMTFSDLHLNVTNDTLRVFLPDDIRALRELEDLLALFPPRDAMRDSYSIFGTSFAYWVYESKGGNAVDPAALIDLARLHSTIKFEWSILCSVSLRGGRSCVYGLRVGRSARGARAVGGIGSRKSIGSLLSRLSRLSVLTGLSVSSILSGLSILSGSSVLSGLSSGSLRSGSAGCSVSSGLSRSVLHSGLSIGSRSAGLSVSSSLAVVSRGSRLSVATGVSSGSRETGLTGLSSGSGESGLSVGSGRSGRASDATAGSVEGDGEGDSSLTSPDNSTTFDDVCLSSSLTRGCSLHPFAFALEDPDPVLSAQFMLRYPLFVFANLTVDNAVVFGGVTTRGPSTRDSKGNHAIDRANWISAFLDTMPKLKKHFPNATLYWTSSQSLAKEMERNGHLLIPWMPWMSLVLVVFCMLICSSRDAVRSQPWVGFCAMLNASMATVASTSTLLYLQYPFLPLVFIMPFLVVSIGTDNMFLMLKSWRMGHALEVEDRPSPRPRPRSFSRVFCTYCAMAILFMFLYQITFFNALMVFCCRREIASRHWLLCHKVSTKVEKEKKKEPSKASFDWPARLSSLIQFWPTRLLIFLVYLVYIVITVNLCLTLPLGLDLKLLAPDNSYVSDELMVQERLYNDFGTFCFGVVKTRNVNFGEPLERRRLTQLYDKLATGSDLVSSGEFWLRDFEADHEGKLYSHEVFIAHLFGSWADLYMKSTRMIYGSPSAVTSKRSSSFSECGKCLQQMTSREPLPTRRPADDHGGERRVDVVSAVVTMLVICVLMVPRLVSSLCVALAILSIILSAPSPPCIHVLDIISMITIVMSVGFSVDYVVHTTFHYVTQRTDRLERCLRVMVEPILQSALSTAVGVALLGLVTSYIVRTFVFTVLFVVVIGVVHGLSHHPARLGVYNPTEAEYATPPREDILPAPPVAPPRRTTPPIPAPSKEQAAPVYRPVVKPRTILSGTISLLVSCNKSPQYGPQSLHFKCTLT</sequence>
<feature type="compositionally biased region" description="Pro residues" evidence="2">
    <location>
        <begin position="951"/>
        <end position="967"/>
    </location>
</feature>
<feature type="transmembrane region" description="Helical" evidence="3">
    <location>
        <begin position="461"/>
        <end position="482"/>
    </location>
</feature>
<evidence type="ECO:0000256" key="2">
    <source>
        <dbReference type="SAM" id="MobiDB-lite"/>
    </source>
</evidence>
<feature type="transmembrane region" description="Helical" evidence="3">
    <location>
        <begin position="798"/>
        <end position="829"/>
    </location>
</feature>
<reference evidence="5" key="1">
    <citation type="journal article" date="2008" name="Nat. Genet.">
        <title>The Pristionchus pacificus genome provides a unique perspective on nematode lifestyle and parasitism.</title>
        <authorList>
            <person name="Dieterich C."/>
            <person name="Clifton S.W."/>
            <person name="Schuster L.N."/>
            <person name="Chinwalla A."/>
            <person name="Delehaunty K."/>
            <person name="Dinkelacker I."/>
            <person name="Fulton L."/>
            <person name="Fulton R."/>
            <person name="Godfrey J."/>
            <person name="Minx P."/>
            <person name="Mitreva M."/>
            <person name="Roeseler W."/>
            <person name="Tian H."/>
            <person name="Witte H."/>
            <person name="Yang S.P."/>
            <person name="Wilson R.K."/>
            <person name="Sommer R.J."/>
        </authorList>
    </citation>
    <scope>NUCLEOTIDE SEQUENCE [LARGE SCALE GENOMIC DNA]</scope>
    <source>
        <strain evidence="5">PS312</strain>
    </source>
</reference>
<keyword evidence="3" id="KW-1133">Transmembrane helix</keyword>
<protein>
    <submittedName>
        <fullName evidence="4">Hedgehog receptor</fullName>
    </submittedName>
</protein>
<reference evidence="4" key="2">
    <citation type="submission" date="2022-06" db="UniProtKB">
        <authorList>
            <consortium name="EnsemblMetazoa"/>
        </authorList>
    </citation>
    <scope>IDENTIFICATION</scope>
    <source>
        <strain evidence="4">PS312</strain>
    </source>
</reference>
<dbReference type="PROSITE" id="PS50156">
    <property type="entry name" value="SSD"/>
    <property type="match status" value="1"/>
</dbReference>
<dbReference type="InterPro" id="IPR000731">
    <property type="entry name" value="SSD"/>
</dbReference>
<dbReference type="AlphaFoldDB" id="A0A2A6CVC9"/>
<dbReference type="GO" id="GO:0006897">
    <property type="term" value="P:endocytosis"/>
    <property type="evidence" value="ECO:0000318"/>
    <property type="project" value="GO_Central"/>
</dbReference>
<keyword evidence="3" id="KW-0812">Transmembrane</keyword>